<dbReference type="AlphaFoldDB" id="A0A2W4W7T6"/>
<reference evidence="3 4" key="2">
    <citation type="submission" date="2018-06" db="EMBL/GenBank/DDBJ databases">
        <title>Metagenomic assembly of (sub)arctic Cyanobacteria and their associated microbiome from non-axenic cultures.</title>
        <authorList>
            <person name="Baurain D."/>
        </authorList>
    </citation>
    <scope>NUCLEOTIDE SEQUENCE [LARGE SCALE GENOMIC DNA]</scope>
    <source>
        <strain evidence="3">ULC041bin1</strain>
    </source>
</reference>
<dbReference type="InterPro" id="IPR047951">
    <property type="entry name" value="Transpos_ISL3"/>
</dbReference>
<dbReference type="InterPro" id="IPR029261">
    <property type="entry name" value="Transposase_Znf"/>
</dbReference>
<dbReference type="Proteomes" id="UP000249081">
    <property type="component" value="Unassembled WGS sequence"/>
</dbReference>
<protein>
    <recommendedName>
        <fullName evidence="5">ISL3 family transposase</fullName>
    </recommendedName>
</protein>
<organism evidence="3 4">
    <name type="scientific">Shackletoniella antarctica</name>
    <dbReference type="NCBI Taxonomy" id="268115"/>
    <lineage>
        <taxon>Bacteria</taxon>
        <taxon>Bacillati</taxon>
        <taxon>Cyanobacteriota</taxon>
        <taxon>Cyanophyceae</taxon>
        <taxon>Oculatellales</taxon>
        <taxon>Oculatellaceae</taxon>
        <taxon>Shackletoniella</taxon>
    </lineage>
</organism>
<dbReference type="Pfam" id="PF13542">
    <property type="entry name" value="HTH_Tnp_ISL3"/>
    <property type="match status" value="1"/>
</dbReference>
<dbReference type="PANTHER" id="PTHR33498:SF1">
    <property type="entry name" value="TRANSPOSASE FOR INSERTION SEQUENCE ELEMENT IS1557"/>
    <property type="match status" value="1"/>
</dbReference>
<evidence type="ECO:0000313" key="3">
    <source>
        <dbReference type="EMBL" id="PZO41213.1"/>
    </source>
</evidence>
<accession>A0A2W4W7T6</accession>
<sequence>MLLQSQASQLTELLGLPEAKVEDMTIIDGVGVFFVIRSTRRDAECPRCGKRSRHLHTNNGYDIEDLPWNDQSVVLRVNRRQFWCEGCGEVFSEELVFVNKRRLYTKRLANQIVGQVLGSSIRSVAARTGMSEDQIETMLKDAGEAYLLETPEGLKYLGIDEIAVVKGQGKYYGVLVNLETH</sequence>
<dbReference type="EMBL" id="QBMN01000067">
    <property type="protein sequence ID" value="PZO41213.1"/>
    <property type="molecule type" value="Genomic_DNA"/>
</dbReference>
<gene>
    <name evidence="3" type="ORF">DCF17_11050</name>
</gene>
<dbReference type="PANTHER" id="PTHR33498">
    <property type="entry name" value="TRANSPOSASE FOR INSERTION SEQUENCE ELEMENT IS1557"/>
    <property type="match status" value="1"/>
</dbReference>
<feature type="domain" description="Transposase IS204/IS1001/IS1096/IS1165 helix-turn-helix" evidence="1">
    <location>
        <begin position="95"/>
        <end position="142"/>
    </location>
</feature>
<evidence type="ECO:0008006" key="5">
    <source>
        <dbReference type="Google" id="ProtNLM"/>
    </source>
</evidence>
<comment type="caution">
    <text evidence="3">The sequence shown here is derived from an EMBL/GenBank/DDBJ whole genome shotgun (WGS) entry which is preliminary data.</text>
</comment>
<evidence type="ECO:0000259" key="2">
    <source>
        <dbReference type="Pfam" id="PF14690"/>
    </source>
</evidence>
<dbReference type="InterPro" id="IPR032877">
    <property type="entry name" value="Transposase_HTH"/>
</dbReference>
<reference evidence="4" key="1">
    <citation type="submission" date="2018-04" db="EMBL/GenBank/DDBJ databases">
        <authorList>
            <person name="Cornet L."/>
        </authorList>
    </citation>
    <scope>NUCLEOTIDE SEQUENCE [LARGE SCALE GENOMIC DNA]</scope>
</reference>
<name>A0A2W4W7T6_9CYAN</name>
<evidence type="ECO:0000313" key="4">
    <source>
        <dbReference type="Proteomes" id="UP000249081"/>
    </source>
</evidence>
<feature type="domain" description="Transposase IS204/IS1001/IS1096/IS1165 zinc-finger" evidence="2">
    <location>
        <begin position="44"/>
        <end position="87"/>
    </location>
</feature>
<evidence type="ECO:0000259" key="1">
    <source>
        <dbReference type="Pfam" id="PF13542"/>
    </source>
</evidence>
<dbReference type="Pfam" id="PF14690">
    <property type="entry name" value="Zn_ribbon_ISL3"/>
    <property type="match status" value="1"/>
</dbReference>
<proteinExistence type="predicted"/>